<dbReference type="Proteomes" id="UP000075025">
    <property type="component" value="Unassembled WGS sequence"/>
</dbReference>
<gene>
    <name evidence="1" type="ORF">NS220_11560</name>
</gene>
<evidence type="ECO:0000313" key="1">
    <source>
        <dbReference type="EMBL" id="KTR93718.1"/>
    </source>
</evidence>
<protein>
    <submittedName>
        <fullName evidence="1">Uncharacterized protein</fullName>
    </submittedName>
</protein>
<dbReference type="EMBL" id="LDRT01000075">
    <property type="protein sequence ID" value="KTR93718.1"/>
    <property type="molecule type" value="Genomic_DNA"/>
</dbReference>
<dbReference type="OrthoDB" id="4463796at2"/>
<name>A0A147EVS1_MICTE</name>
<organism evidence="1 2">
    <name type="scientific">Microbacterium testaceum</name>
    <name type="common">Aureobacterium testaceum</name>
    <name type="synonym">Brevibacterium testaceum</name>
    <dbReference type="NCBI Taxonomy" id="2033"/>
    <lineage>
        <taxon>Bacteria</taxon>
        <taxon>Bacillati</taxon>
        <taxon>Actinomycetota</taxon>
        <taxon>Actinomycetes</taxon>
        <taxon>Micrococcales</taxon>
        <taxon>Microbacteriaceae</taxon>
        <taxon>Microbacterium</taxon>
    </lineage>
</organism>
<dbReference type="AlphaFoldDB" id="A0A147EVS1"/>
<reference evidence="1 2" key="1">
    <citation type="journal article" date="2016" name="Front. Microbiol.">
        <title>Genomic Resource of Rice Seed Associated Bacteria.</title>
        <authorList>
            <person name="Midha S."/>
            <person name="Bansal K."/>
            <person name="Sharma S."/>
            <person name="Kumar N."/>
            <person name="Patil P.P."/>
            <person name="Chaudhry V."/>
            <person name="Patil P.B."/>
        </authorList>
    </citation>
    <scope>NUCLEOTIDE SEQUENCE [LARGE SCALE GENOMIC DNA]</scope>
    <source>
        <strain evidence="1 2">NS220</strain>
    </source>
</reference>
<dbReference type="PATRIC" id="fig|2033.6.peg.3554"/>
<dbReference type="RefSeq" id="WP_058624191.1">
    <property type="nucleotide sequence ID" value="NZ_LDRT01000075.1"/>
</dbReference>
<sequence>MRFAGNDVLVDHDIDVRTAPVCARADDDTITCDGDTFDEAPIRFSSPGASPDELSVSVGDEELYAGSLEAVLFKAMGDE</sequence>
<accession>A0A147EVS1</accession>
<proteinExistence type="predicted"/>
<evidence type="ECO:0000313" key="2">
    <source>
        <dbReference type="Proteomes" id="UP000075025"/>
    </source>
</evidence>
<comment type="caution">
    <text evidence="1">The sequence shown here is derived from an EMBL/GenBank/DDBJ whole genome shotgun (WGS) entry which is preliminary data.</text>
</comment>